<proteinExistence type="predicted"/>
<sequence length="115" mass="12694">MSSETVVKGDKVIEKVDGKVVSSKDYAHVLAGYRATLSRAGVSNEAREHAETMIKELEASHAKSIGAEATKEHHDAHHVRVVAGLKAALKNEHVHDEKKEEIRQRLDEMGEPYDA</sequence>
<feature type="compositionally biased region" description="Basic and acidic residues" evidence="1">
    <location>
        <begin position="93"/>
        <end position="108"/>
    </location>
</feature>
<comment type="caution">
    <text evidence="2">The sequence shown here is derived from an EMBL/GenBank/DDBJ whole genome shotgun (WGS) entry which is preliminary data.</text>
</comment>
<dbReference type="EMBL" id="MCGR01000107">
    <property type="protein sequence ID" value="ORY51764.1"/>
    <property type="molecule type" value="Genomic_DNA"/>
</dbReference>
<organism evidence="2 3">
    <name type="scientific">Leucosporidium creatinivorum</name>
    <dbReference type="NCBI Taxonomy" id="106004"/>
    <lineage>
        <taxon>Eukaryota</taxon>
        <taxon>Fungi</taxon>
        <taxon>Dikarya</taxon>
        <taxon>Basidiomycota</taxon>
        <taxon>Pucciniomycotina</taxon>
        <taxon>Microbotryomycetes</taxon>
        <taxon>Leucosporidiales</taxon>
        <taxon>Leucosporidium</taxon>
    </lineage>
</organism>
<dbReference type="OrthoDB" id="2536221at2759"/>
<protein>
    <submittedName>
        <fullName evidence="2">Uncharacterized protein</fullName>
    </submittedName>
</protein>
<evidence type="ECO:0000313" key="3">
    <source>
        <dbReference type="Proteomes" id="UP000193467"/>
    </source>
</evidence>
<evidence type="ECO:0000256" key="1">
    <source>
        <dbReference type="SAM" id="MobiDB-lite"/>
    </source>
</evidence>
<reference evidence="2 3" key="1">
    <citation type="submission" date="2016-07" db="EMBL/GenBank/DDBJ databases">
        <title>Pervasive Adenine N6-methylation of Active Genes in Fungi.</title>
        <authorList>
            <consortium name="DOE Joint Genome Institute"/>
            <person name="Mondo S.J."/>
            <person name="Dannebaum R.O."/>
            <person name="Kuo R.C."/>
            <person name="Labutti K."/>
            <person name="Haridas S."/>
            <person name="Kuo A."/>
            <person name="Salamov A."/>
            <person name="Ahrendt S.R."/>
            <person name="Lipzen A."/>
            <person name="Sullivan W."/>
            <person name="Andreopoulos W.B."/>
            <person name="Clum A."/>
            <person name="Lindquist E."/>
            <person name="Daum C."/>
            <person name="Ramamoorthy G.K."/>
            <person name="Gryganskyi A."/>
            <person name="Culley D."/>
            <person name="Magnuson J.K."/>
            <person name="James T.Y."/>
            <person name="O'Malley M.A."/>
            <person name="Stajich J.E."/>
            <person name="Spatafora J.W."/>
            <person name="Visel A."/>
            <person name="Grigoriev I.V."/>
        </authorList>
    </citation>
    <scope>NUCLEOTIDE SEQUENCE [LARGE SCALE GENOMIC DNA]</scope>
    <source>
        <strain evidence="2 3">62-1032</strain>
    </source>
</reference>
<accession>A0A1Y2CY47</accession>
<dbReference type="InterPro" id="IPR052670">
    <property type="entry name" value="UPF0654_domain"/>
</dbReference>
<evidence type="ECO:0000313" key="2">
    <source>
        <dbReference type="EMBL" id="ORY51764.1"/>
    </source>
</evidence>
<dbReference type="InParanoid" id="A0A1Y2CY47"/>
<keyword evidence="3" id="KW-1185">Reference proteome</keyword>
<dbReference type="AlphaFoldDB" id="A0A1Y2CY47"/>
<dbReference type="PANTHER" id="PTHR36576:SF1">
    <property type="entry name" value="UPF0654 PROTEIN C11D3.01C-RELATED"/>
    <property type="match status" value="1"/>
</dbReference>
<feature type="region of interest" description="Disordered" evidence="1">
    <location>
        <begin position="93"/>
        <end position="115"/>
    </location>
</feature>
<dbReference type="Proteomes" id="UP000193467">
    <property type="component" value="Unassembled WGS sequence"/>
</dbReference>
<name>A0A1Y2CY47_9BASI</name>
<dbReference type="InterPro" id="IPR018824">
    <property type="entry name" value="Conidiation-specific_6"/>
</dbReference>
<dbReference type="Pfam" id="PF10346">
    <property type="entry name" value="Con-6"/>
    <property type="match status" value="2"/>
</dbReference>
<gene>
    <name evidence="2" type="ORF">BCR35DRAFT_310680</name>
</gene>
<dbReference type="PANTHER" id="PTHR36576">
    <property type="entry name" value="UPF0654 PROTEIN C11D3.01C-RELATED"/>
    <property type="match status" value="1"/>
</dbReference>
<dbReference type="GO" id="GO:0005737">
    <property type="term" value="C:cytoplasm"/>
    <property type="evidence" value="ECO:0007669"/>
    <property type="project" value="TreeGrafter"/>
</dbReference>